<feature type="compositionally biased region" description="Polar residues" evidence="1">
    <location>
        <begin position="215"/>
        <end position="225"/>
    </location>
</feature>
<protein>
    <submittedName>
        <fullName evidence="3">Putative acyl-n-acyltransferase</fullName>
    </submittedName>
</protein>
<keyword evidence="3" id="KW-0808">Transferase</keyword>
<proteinExistence type="predicted"/>
<dbReference type="InterPro" id="IPR000182">
    <property type="entry name" value="GNAT_dom"/>
</dbReference>
<sequence length="655" mass="73083">MQKNMQPECHISSTDASDSPAKQLGGNGIPSTPPAQAAPDPPSTLSVDSSSVISITATLKPRIVFDAKQFAPKRWPPSGVSNHSSRNQTFSTPSKSNFGAKRLTSQKKGAPQVALSENEKPAFEKVILKQEELCTSTPSPCPRNLPKNSSVAMSFDSSAHLHEGVYIGSENATSHSNVRNLPTVHSSEVDISKKISSINKLETSTSSHLNEESLTENSGPGTSHKISAKEKDTSLLASEKEFHNGWSDLSSKVEVKENVRALQGKDPALEHLDFAGERMPPPCDWEGGRPKFDNSFIGEYIAEWRAVSGPNPDPTGFEKSEEWRSGKFEVNDHSLVPAPNHQESIPTPGETEAIELKRMNQTSTRAATSEINKNEKRAAKQRVSGRREPTNSPRIVHDLPEISPFSPKIEMYLRPVVIEDSEQIAQIYNKHIARGNITEDQEEISTEDAIRLVKKNKIEKLPFIVAVAGKVPKKVNAHAEKNRNAHAEKTRNSHGIITRSEKIIGFAFNERYRYGISGNVEGRSRYTTNLQLFVDFEYQGKGVGRNLLDRLIHTLSTAYGYKKTCEFFNPECDKVYECEGSGMWHQIQFQVPVLKQDDPDFDRIKKFLFSHFLIKEICRMKSTGRTNFKNGPAKWMDTVIFQFETSQEGNFDPFS</sequence>
<evidence type="ECO:0000313" key="4">
    <source>
        <dbReference type="Proteomes" id="UP000285405"/>
    </source>
</evidence>
<dbReference type="EMBL" id="MCBR01005828">
    <property type="protein sequence ID" value="RKF78156.1"/>
    <property type="molecule type" value="Genomic_DNA"/>
</dbReference>
<feature type="domain" description="N-acetyltransferase" evidence="2">
    <location>
        <begin position="489"/>
        <end position="564"/>
    </location>
</feature>
<keyword evidence="3" id="KW-0012">Acyltransferase</keyword>
<reference evidence="3 4" key="1">
    <citation type="journal article" date="2018" name="BMC Genomics">
        <title>Comparative genome analyses reveal sequence features reflecting distinct modes of host-adaptation between dicot and monocot powdery mildew.</title>
        <authorList>
            <person name="Wu Y."/>
            <person name="Ma X."/>
            <person name="Pan Z."/>
            <person name="Kale S.D."/>
            <person name="Song Y."/>
            <person name="King H."/>
            <person name="Zhang Q."/>
            <person name="Presley C."/>
            <person name="Deng X."/>
            <person name="Wei C.I."/>
            <person name="Xiao S."/>
        </authorList>
    </citation>
    <scope>NUCLEOTIDE SEQUENCE [LARGE SCALE GENOMIC DNA]</scope>
    <source>
        <strain evidence="3">UCSC1</strain>
    </source>
</reference>
<dbReference type="Gene3D" id="3.40.630.30">
    <property type="match status" value="1"/>
</dbReference>
<feature type="region of interest" description="Disordered" evidence="1">
    <location>
        <begin position="1"/>
        <end position="49"/>
    </location>
</feature>
<comment type="caution">
    <text evidence="3">The sequence shown here is derived from an EMBL/GenBank/DDBJ whole genome shotgun (WGS) entry which is preliminary data.</text>
</comment>
<dbReference type="SUPFAM" id="SSF55729">
    <property type="entry name" value="Acyl-CoA N-acyltransferases (Nat)"/>
    <property type="match status" value="1"/>
</dbReference>
<organism evidence="3 4">
    <name type="scientific">Golovinomyces cichoracearum</name>
    <dbReference type="NCBI Taxonomy" id="62708"/>
    <lineage>
        <taxon>Eukaryota</taxon>
        <taxon>Fungi</taxon>
        <taxon>Dikarya</taxon>
        <taxon>Ascomycota</taxon>
        <taxon>Pezizomycotina</taxon>
        <taxon>Leotiomycetes</taxon>
        <taxon>Erysiphales</taxon>
        <taxon>Erysiphaceae</taxon>
        <taxon>Golovinomyces</taxon>
    </lineage>
</organism>
<dbReference type="CDD" id="cd04301">
    <property type="entry name" value="NAT_SF"/>
    <property type="match status" value="1"/>
</dbReference>
<feature type="region of interest" description="Disordered" evidence="1">
    <location>
        <begin position="74"/>
        <end position="115"/>
    </location>
</feature>
<dbReference type="Pfam" id="PF00583">
    <property type="entry name" value="Acetyltransf_1"/>
    <property type="match status" value="1"/>
</dbReference>
<gene>
    <name evidence="3" type="ORF">GcC1_058016</name>
</gene>
<feature type="region of interest" description="Disordered" evidence="1">
    <location>
        <begin position="360"/>
        <end position="399"/>
    </location>
</feature>
<feature type="compositionally biased region" description="Polar residues" evidence="1">
    <location>
        <begin position="360"/>
        <end position="371"/>
    </location>
</feature>
<dbReference type="AlphaFoldDB" id="A0A420IUC1"/>
<dbReference type="OrthoDB" id="2129362at2759"/>
<dbReference type="Proteomes" id="UP000285405">
    <property type="component" value="Unassembled WGS sequence"/>
</dbReference>
<feature type="compositionally biased region" description="Polar residues" evidence="1">
    <location>
        <begin position="1"/>
        <end position="17"/>
    </location>
</feature>
<evidence type="ECO:0000313" key="3">
    <source>
        <dbReference type="EMBL" id="RKF78156.1"/>
    </source>
</evidence>
<dbReference type="GO" id="GO:0016747">
    <property type="term" value="F:acyltransferase activity, transferring groups other than amino-acyl groups"/>
    <property type="evidence" value="ECO:0007669"/>
    <property type="project" value="InterPro"/>
</dbReference>
<name>A0A420IUC1_9PEZI</name>
<evidence type="ECO:0000256" key="1">
    <source>
        <dbReference type="SAM" id="MobiDB-lite"/>
    </source>
</evidence>
<feature type="region of interest" description="Disordered" evidence="1">
    <location>
        <begin position="201"/>
        <end position="228"/>
    </location>
</feature>
<feature type="compositionally biased region" description="Basic and acidic residues" evidence="1">
    <location>
        <begin position="385"/>
        <end position="399"/>
    </location>
</feature>
<accession>A0A420IUC1</accession>
<evidence type="ECO:0000259" key="2">
    <source>
        <dbReference type="Pfam" id="PF00583"/>
    </source>
</evidence>
<feature type="compositionally biased region" description="Polar residues" evidence="1">
    <location>
        <begin position="79"/>
        <end position="97"/>
    </location>
</feature>
<dbReference type="InterPro" id="IPR016181">
    <property type="entry name" value="Acyl_CoA_acyltransferase"/>
</dbReference>